<feature type="non-terminal residue" evidence="2">
    <location>
        <position position="1"/>
    </location>
</feature>
<comment type="caution">
    <text evidence="2">The sequence shown here is derived from an EMBL/GenBank/DDBJ whole genome shotgun (WGS) entry which is preliminary data.</text>
</comment>
<gene>
    <name evidence="2" type="ORF">GSLYS_00021737001</name>
</gene>
<feature type="non-terminal residue" evidence="2">
    <location>
        <position position="323"/>
    </location>
</feature>
<dbReference type="Proteomes" id="UP001497497">
    <property type="component" value="Unassembled WGS sequence"/>
</dbReference>
<sequence length="323" mass="35320">QESPVTLDLTFCDHNLQLGSILLEHYISEGLKSKLGGARSPYSSKTISEIVHQESLHSQLPGVKFSKQTKRASKSLTAISCHRKYHAEDALPCKPTIRLSVSAQSLPEERKTLQASRDECGLFAMNTLNGYVKSGGNKTIKCHVSEAKENTSSSTTSGLRVYKSEHDLQRSQCSEYTKTYDSFQPSIRRDPQQPQPPGTGQSASDICDVTDHELQMPHPKMTSNSASVSRVDRVNLFSQSFVTAKSVSVICQSLDSEFKPSATVKSESVICQSLDSELKSSATVKSESVICQSLDSEFKPSARVKSESVICQSLDSELKSSAT</sequence>
<proteinExistence type="predicted"/>
<accession>A0AAV2IN64</accession>
<protein>
    <submittedName>
        <fullName evidence="2">Uncharacterized protein</fullName>
    </submittedName>
</protein>
<evidence type="ECO:0000313" key="2">
    <source>
        <dbReference type="EMBL" id="CAL1548420.1"/>
    </source>
</evidence>
<dbReference type="AlphaFoldDB" id="A0AAV2IN64"/>
<keyword evidence="3" id="KW-1185">Reference proteome</keyword>
<evidence type="ECO:0000256" key="1">
    <source>
        <dbReference type="SAM" id="MobiDB-lite"/>
    </source>
</evidence>
<dbReference type="EMBL" id="CAXITT010001343">
    <property type="protein sequence ID" value="CAL1548420.1"/>
    <property type="molecule type" value="Genomic_DNA"/>
</dbReference>
<evidence type="ECO:0000313" key="3">
    <source>
        <dbReference type="Proteomes" id="UP001497497"/>
    </source>
</evidence>
<feature type="region of interest" description="Disordered" evidence="1">
    <location>
        <begin position="184"/>
        <end position="205"/>
    </location>
</feature>
<organism evidence="2 3">
    <name type="scientific">Lymnaea stagnalis</name>
    <name type="common">Great pond snail</name>
    <name type="synonym">Helix stagnalis</name>
    <dbReference type="NCBI Taxonomy" id="6523"/>
    <lineage>
        <taxon>Eukaryota</taxon>
        <taxon>Metazoa</taxon>
        <taxon>Spiralia</taxon>
        <taxon>Lophotrochozoa</taxon>
        <taxon>Mollusca</taxon>
        <taxon>Gastropoda</taxon>
        <taxon>Heterobranchia</taxon>
        <taxon>Euthyneura</taxon>
        <taxon>Panpulmonata</taxon>
        <taxon>Hygrophila</taxon>
        <taxon>Lymnaeoidea</taxon>
        <taxon>Lymnaeidae</taxon>
        <taxon>Lymnaea</taxon>
    </lineage>
</organism>
<name>A0AAV2IN64_LYMST</name>
<reference evidence="2 3" key="1">
    <citation type="submission" date="2024-04" db="EMBL/GenBank/DDBJ databases">
        <authorList>
            <consortium name="Genoscope - CEA"/>
            <person name="William W."/>
        </authorList>
    </citation>
    <scope>NUCLEOTIDE SEQUENCE [LARGE SCALE GENOMIC DNA]</scope>
</reference>